<name>A0A0G4PRU4_PENC3</name>
<evidence type="ECO:0000256" key="5">
    <source>
        <dbReference type="ARBA" id="ARBA00022777"/>
    </source>
</evidence>
<keyword evidence="2" id="KW-0723">Serine/threonine-protein kinase</keyword>
<evidence type="ECO:0000256" key="1">
    <source>
        <dbReference type="ARBA" id="ARBA00006529"/>
    </source>
</evidence>
<evidence type="ECO:0000256" key="4">
    <source>
        <dbReference type="ARBA" id="ARBA00022741"/>
    </source>
</evidence>
<dbReference type="AlphaFoldDB" id="A0A0G4PRU4"/>
<keyword evidence="9" id="KW-1185">Reference proteome</keyword>
<dbReference type="InterPro" id="IPR011009">
    <property type="entry name" value="Kinase-like_dom_sf"/>
</dbReference>
<evidence type="ECO:0000256" key="2">
    <source>
        <dbReference type="ARBA" id="ARBA00022527"/>
    </source>
</evidence>
<dbReference type="CDD" id="cd00180">
    <property type="entry name" value="PKc"/>
    <property type="match status" value="1"/>
</dbReference>
<dbReference type="Proteomes" id="UP000053732">
    <property type="component" value="Unassembled WGS sequence"/>
</dbReference>
<dbReference type="Gene3D" id="3.30.200.20">
    <property type="entry name" value="Phosphorylase Kinase, domain 1"/>
    <property type="match status" value="1"/>
</dbReference>
<dbReference type="InterPro" id="IPR000719">
    <property type="entry name" value="Prot_kinase_dom"/>
</dbReference>
<protein>
    <submittedName>
        <fullName evidence="8">Serine/threonine-protein kinase STK</fullName>
    </submittedName>
</protein>
<dbReference type="PANTHER" id="PTHR11584:SF369">
    <property type="entry name" value="MITOGEN-ACTIVATED PROTEIN KINASE KINASE KINASE 19-RELATED"/>
    <property type="match status" value="1"/>
</dbReference>
<accession>A0A0G4PRU4</accession>
<reference evidence="8 9" key="1">
    <citation type="journal article" date="2014" name="Nat. Commun.">
        <title>Multiple recent horizontal transfers of a large genomic region in cheese making fungi.</title>
        <authorList>
            <person name="Cheeseman K."/>
            <person name="Ropars J."/>
            <person name="Renault P."/>
            <person name="Dupont J."/>
            <person name="Gouzy J."/>
            <person name="Branca A."/>
            <person name="Abraham A.L."/>
            <person name="Ceppi M."/>
            <person name="Conseiller E."/>
            <person name="Debuchy R."/>
            <person name="Malagnac F."/>
            <person name="Goarin A."/>
            <person name="Silar P."/>
            <person name="Lacoste S."/>
            <person name="Sallet E."/>
            <person name="Bensimon A."/>
            <person name="Giraud T."/>
            <person name="Brygoo Y."/>
        </authorList>
    </citation>
    <scope>NUCLEOTIDE SEQUENCE [LARGE SCALE GENOMIC DNA]</scope>
    <source>
        <strain evidence="9">FM 013</strain>
    </source>
</reference>
<evidence type="ECO:0000256" key="6">
    <source>
        <dbReference type="ARBA" id="ARBA00022840"/>
    </source>
</evidence>
<dbReference type="SUPFAM" id="SSF56112">
    <property type="entry name" value="Protein kinase-like (PK-like)"/>
    <property type="match status" value="1"/>
</dbReference>
<keyword evidence="4" id="KW-0547">Nucleotide-binding</keyword>
<feature type="domain" description="Protein kinase" evidence="7">
    <location>
        <begin position="392"/>
        <end position="669"/>
    </location>
</feature>
<keyword evidence="5 8" id="KW-0418">Kinase</keyword>
<evidence type="ECO:0000259" key="7">
    <source>
        <dbReference type="PROSITE" id="PS50011"/>
    </source>
</evidence>
<dbReference type="STRING" id="1429867.A0A0G4PRU4"/>
<dbReference type="PROSITE" id="PS00108">
    <property type="entry name" value="PROTEIN_KINASE_ST"/>
    <property type="match status" value="1"/>
</dbReference>
<dbReference type="Gene3D" id="1.10.510.10">
    <property type="entry name" value="Transferase(Phosphotransferase) domain 1"/>
    <property type="match status" value="1"/>
</dbReference>
<dbReference type="Pfam" id="PF13374">
    <property type="entry name" value="TPR_10"/>
    <property type="match status" value="3"/>
</dbReference>
<dbReference type="InterPro" id="IPR011990">
    <property type="entry name" value="TPR-like_helical_dom_sf"/>
</dbReference>
<dbReference type="InterPro" id="IPR008271">
    <property type="entry name" value="Ser/Thr_kinase_AS"/>
</dbReference>
<dbReference type="PROSITE" id="PS50011">
    <property type="entry name" value="PROTEIN_KINASE_DOM"/>
    <property type="match status" value="1"/>
</dbReference>
<dbReference type="GO" id="GO:0005524">
    <property type="term" value="F:ATP binding"/>
    <property type="evidence" value="ECO:0007669"/>
    <property type="project" value="UniProtKB-KW"/>
</dbReference>
<sequence length="712" mass="80849">MGWFEGRQTRAEKLYSQKKYNEAEKLLYEVVRDREITHGMNHEQTITGKYWLAHTLYHQGKHLKAEQIFYQLVRDRERPVGKDHNHTRFSKDWLAQRIFQEVANAHERTLGKDHEDTLASNQWLFQTKLAEPQGSQKAGKPFDNTVHGQEKITGKLAGMLPNENKYREAEEKLRETIRGRDAFLGKDDRITLDFKLKLGQLLLEQNRHQEAESIFQEVEHARERTLGKDSPANSVSLARSLPLVHDTTAISQEVQSPTGSLPLVHDTTAMPGDRLNTFFLAPTESRQPYDDSKISHISTLLRQTNSAWSRVPRTYIILRTIDCLHHLDELIDLGFSDYLLPVNQRSVPDCLSPKMRSLFLGSQKLILTQSMDLEKGAKGLHCHFERGELLPFESKGTLGTGGFGKVDRILSQISFREYARKQVPRKLAFRGRGVEALKGVIGEIEAMKKLKHRHIVEFVGSYTDPKYLSVIMYPVAEQNLYEYLKTAGSADHGEMRTFFGCLTTGLQFLHDCQIRHKDIKPGNILVDKGQIYLTDFGLSLDFEDATGSTTVGSVYGMTPRYCSPEVALWEPRNTSSDIWSLGVIFLEMIVILKGRTLDWMNDFLRAHGSHQTYVRSNPTGLEKLLAELKQTASLSDNVALIWIQQILQVQPKLRPTAASLATSITQPYSHGGPDTIFCGICCLAPDDAHSDTSDDPEAEDFLRDFALRTRVQ</sequence>
<proteinExistence type="inferred from homology"/>
<comment type="similarity">
    <text evidence="1">Belongs to the protein kinase superfamily. STE Ser/Thr protein kinase family. MAP kinase kinase kinase subfamily.</text>
</comment>
<dbReference type="SMART" id="SM00220">
    <property type="entry name" value="S_TKc"/>
    <property type="match status" value="1"/>
</dbReference>
<dbReference type="Pfam" id="PF00069">
    <property type="entry name" value="Pkinase"/>
    <property type="match status" value="1"/>
</dbReference>
<dbReference type="SUPFAM" id="SSF48452">
    <property type="entry name" value="TPR-like"/>
    <property type="match status" value="1"/>
</dbReference>
<evidence type="ECO:0000256" key="3">
    <source>
        <dbReference type="ARBA" id="ARBA00022679"/>
    </source>
</evidence>
<dbReference type="EMBL" id="HG793166">
    <property type="protein sequence ID" value="CRL29155.1"/>
    <property type="molecule type" value="Genomic_DNA"/>
</dbReference>
<evidence type="ECO:0000313" key="9">
    <source>
        <dbReference type="Proteomes" id="UP000053732"/>
    </source>
</evidence>
<keyword evidence="6" id="KW-0067">ATP-binding</keyword>
<dbReference type="Gene3D" id="1.25.40.10">
    <property type="entry name" value="Tetratricopeptide repeat domain"/>
    <property type="match status" value="2"/>
</dbReference>
<keyword evidence="3" id="KW-0808">Transferase</keyword>
<dbReference type="PANTHER" id="PTHR11584">
    <property type="entry name" value="SERINE/THREONINE PROTEIN KINASE"/>
    <property type="match status" value="1"/>
</dbReference>
<gene>
    <name evidence="8" type="ORF">PCAMFM013_S033g000075</name>
</gene>
<dbReference type="GO" id="GO:0004674">
    <property type="term" value="F:protein serine/threonine kinase activity"/>
    <property type="evidence" value="ECO:0007669"/>
    <property type="project" value="UniProtKB-KW"/>
</dbReference>
<evidence type="ECO:0000313" key="8">
    <source>
        <dbReference type="EMBL" id="CRL29155.1"/>
    </source>
</evidence>
<organism evidence="8 9">
    <name type="scientific">Penicillium camemberti (strain FM 013)</name>
    <dbReference type="NCBI Taxonomy" id="1429867"/>
    <lineage>
        <taxon>Eukaryota</taxon>
        <taxon>Fungi</taxon>
        <taxon>Dikarya</taxon>
        <taxon>Ascomycota</taxon>
        <taxon>Pezizomycotina</taxon>
        <taxon>Eurotiomycetes</taxon>
        <taxon>Eurotiomycetidae</taxon>
        <taxon>Eurotiales</taxon>
        <taxon>Aspergillaceae</taxon>
        <taxon>Penicillium</taxon>
    </lineage>
</organism>